<comment type="caution">
    <text evidence="9">The sequence shown here is derived from an EMBL/GenBank/DDBJ whole genome shotgun (WGS) entry which is preliminary data.</text>
</comment>
<dbReference type="InterPro" id="IPR001829">
    <property type="entry name" value="Pili_assmbl_chaperone_bac"/>
</dbReference>
<evidence type="ECO:0000256" key="5">
    <source>
        <dbReference type="ARBA" id="ARBA00023186"/>
    </source>
</evidence>
<accession>A0A6C8G1Y3</accession>
<feature type="domain" description="Pili assembly chaperone N-terminal" evidence="7">
    <location>
        <begin position="41"/>
        <end position="155"/>
    </location>
</feature>
<evidence type="ECO:0000259" key="7">
    <source>
        <dbReference type="Pfam" id="PF00345"/>
    </source>
</evidence>
<dbReference type="EMBL" id="AFYI01000007">
    <property type="protein sequence ID" value="EHB39621.1"/>
    <property type="molecule type" value="Genomic_DNA"/>
</dbReference>
<dbReference type="Proteomes" id="UP000004564">
    <property type="component" value="Chromosome"/>
</dbReference>
<comment type="similarity">
    <text evidence="2">Belongs to the periplasmic pilus chaperone family.</text>
</comment>
<dbReference type="PANTHER" id="PTHR30251">
    <property type="entry name" value="PILUS ASSEMBLY CHAPERONE"/>
    <property type="match status" value="1"/>
</dbReference>
<dbReference type="SUPFAM" id="SSF49354">
    <property type="entry name" value="PapD-like"/>
    <property type="match status" value="1"/>
</dbReference>
<evidence type="ECO:0000256" key="6">
    <source>
        <dbReference type="SAM" id="SignalP"/>
    </source>
</evidence>
<dbReference type="InterPro" id="IPR050643">
    <property type="entry name" value="Periplasmic_pilus_chap"/>
</dbReference>
<name>A0A6C8G1Y3_SALIN</name>
<dbReference type="InterPro" id="IPR008962">
    <property type="entry name" value="PapD-like_sf"/>
</dbReference>
<evidence type="ECO:0000256" key="3">
    <source>
        <dbReference type="ARBA" id="ARBA00022729"/>
    </source>
</evidence>
<dbReference type="AlphaFoldDB" id="A0A6C8G1Y3"/>
<dbReference type="InterPro" id="IPR013783">
    <property type="entry name" value="Ig-like_fold"/>
</dbReference>
<dbReference type="SUPFAM" id="SSF49584">
    <property type="entry name" value="Periplasmic chaperone C-domain"/>
    <property type="match status" value="1"/>
</dbReference>
<evidence type="ECO:0000256" key="2">
    <source>
        <dbReference type="ARBA" id="ARBA00007399"/>
    </source>
</evidence>
<evidence type="ECO:0000313" key="9">
    <source>
        <dbReference type="EMBL" id="EHB39621.1"/>
    </source>
</evidence>
<dbReference type="InterPro" id="IPR036316">
    <property type="entry name" value="Pili_assmbl_chap_C_dom_sf"/>
</dbReference>
<feature type="domain" description="Pili assembly chaperone C-terminal" evidence="8">
    <location>
        <begin position="176"/>
        <end position="238"/>
    </location>
</feature>
<keyword evidence="5" id="KW-0143">Chaperone</keyword>
<dbReference type="PANTHER" id="PTHR30251:SF3">
    <property type="entry name" value="FIMBRIAL CHAPARONE PROTEIN"/>
    <property type="match status" value="1"/>
</dbReference>
<dbReference type="InterPro" id="IPR016147">
    <property type="entry name" value="Pili_assmbl_chaperone_N"/>
</dbReference>
<protein>
    <submittedName>
        <fullName evidence="9">Gram-negative pili assembly chaperone protein</fullName>
    </submittedName>
</protein>
<evidence type="ECO:0000256" key="4">
    <source>
        <dbReference type="ARBA" id="ARBA00022764"/>
    </source>
</evidence>
<dbReference type="Pfam" id="PF02753">
    <property type="entry name" value="PapD_C"/>
    <property type="match status" value="1"/>
</dbReference>
<proteinExistence type="inferred from homology"/>
<keyword evidence="4" id="KW-0574">Periplasm</keyword>
<dbReference type="Gene3D" id="2.60.40.10">
    <property type="entry name" value="Immunoglobulins"/>
    <property type="match status" value="2"/>
</dbReference>
<evidence type="ECO:0000259" key="8">
    <source>
        <dbReference type="Pfam" id="PF02753"/>
    </source>
</evidence>
<gene>
    <name evidence="9" type="ORF">SEENIN0B_04923</name>
</gene>
<evidence type="ECO:0000256" key="1">
    <source>
        <dbReference type="ARBA" id="ARBA00004418"/>
    </source>
</evidence>
<dbReference type="PRINTS" id="PR00969">
    <property type="entry name" value="CHAPERONPILI"/>
</dbReference>
<dbReference type="GO" id="GO:0071555">
    <property type="term" value="P:cell wall organization"/>
    <property type="evidence" value="ECO:0007669"/>
    <property type="project" value="InterPro"/>
</dbReference>
<reference evidence="9 10" key="1">
    <citation type="submission" date="2011-09" db="EMBL/GenBank/DDBJ databases">
        <authorList>
            <person name="McClelland M."/>
            <person name="Clifton S."/>
            <person name="Porwollik S."/>
            <person name="Cheng P."/>
            <person name="Wollam A."/>
            <person name="Wang C."/>
            <person name="Pepin K."/>
            <person name="Bhonagiri V."/>
            <person name="Fulton R."/>
            <person name="Fulton L.F."/>
            <person name="Delehaunty K."/>
            <person name="Fronick C."/>
            <person name="O'Laughlin M."/>
            <person name="Godfrey J."/>
            <person name="Waligorski J."/>
            <person name="Appelbaum E."/>
            <person name="Farmer C."/>
            <person name="Strong C."/>
            <person name="Tomlinson C."/>
            <person name="Hou S."/>
            <person name="Minx P."/>
            <person name="Warren W."/>
            <person name="Wilson R.K."/>
        </authorList>
    </citation>
    <scope>NUCLEOTIDE SEQUENCE [LARGE SCALE GENOMIC DNA]</scope>
    <source>
        <strain evidence="10">SARB 27</strain>
    </source>
</reference>
<evidence type="ECO:0000313" key="10">
    <source>
        <dbReference type="Proteomes" id="UP000004564"/>
    </source>
</evidence>
<dbReference type="GO" id="GO:0030288">
    <property type="term" value="C:outer membrane-bounded periplasmic space"/>
    <property type="evidence" value="ECO:0007669"/>
    <property type="project" value="InterPro"/>
</dbReference>
<organism evidence="9 10">
    <name type="scientific">Salmonella enterica subsp. enterica serovar Infantis str. SARB27</name>
    <dbReference type="NCBI Taxonomy" id="596155"/>
    <lineage>
        <taxon>Bacteria</taxon>
        <taxon>Pseudomonadati</taxon>
        <taxon>Pseudomonadota</taxon>
        <taxon>Gammaproteobacteria</taxon>
        <taxon>Enterobacterales</taxon>
        <taxon>Enterobacteriaceae</taxon>
        <taxon>Salmonella</taxon>
    </lineage>
</organism>
<keyword evidence="3 6" id="KW-0732">Signal</keyword>
<dbReference type="InterPro" id="IPR016148">
    <property type="entry name" value="Pili_assmbl_chaperone_C"/>
</dbReference>
<dbReference type="NCBIfam" id="NF007392">
    <property type="entry name" value="PRK09918.1"/>
    <property type="match status" value="1"/>
</dbReference>
<comment type="subcellular location">
    <subcellularLocation>
        <location evidence="1">Periplasm</location>
    </subcellularLocation>
</comment>
<feature type="chain" id="PRO_5025439729" evidence="6">
    <location>
        <begin position="40"/>
        <end position="247"/>
    </location>
</feature>
<feature type="signal peptide" evidence="6">
    <location>
        <begin position="1"/>
        <end position="39"/>
    </location>
</feature>
<sequence length="247" mass="27139">MGRQIKIKGLILMPAVTKLPLLLLSVPFVFSALFSQANAAGMVPETTLLVIEESTHSGVMNVKNTDSNPALLYTTVVDLPDDNGVKLDVTQPVVRVEAGQQQQLRFIMESTEPLTVEHYKRVTFEGIPPKSTNKGMKIGFNLRQDLPVLIRPKNLPVVTDAWKLLTWSRNGQTINVKNPSPYVVRLAQNITFLPSGGEGTIKKTYILPGETLNVSIKTPLAADTSVRFYPASRYGIEVPSFTSPLVP</sequence>
<dbReference type="Pfam" id="PF00345">
    <property type="entry name" value="PapD_N"/>
    <property type="match status" value="1"/>
</dbReference>